<sequence length="575" mass="65363">MGGIFIPKRRKEGVFCLNITDTRAYRYALFCVNETDGKVGRYVKKQCEKWLEIADGRNPDAYVSMAEYKRISGILRLMVHPDLNCPMLMGLEDYAMLFIAAVLCTKGRDGRRYYSTAILEIARKNFKTFVSAVIFIILMLTEPRFARLFSVAPDYKLSSELRLAVRKIIKVSPLLVKHFKINRDMITCKLTDIEYTPLAYSNDRLDGKLANAFLADEDGAMDSYPVEAMTSSQITLPNKLGIIISTQYPNENNDFLDQIDLSKKILDGIIERTNVFALLYEPDIEIINDWEHNDNVIYQANPAVHGKPQMLDNLFEKRQMAVLYENKRENFLCKHCNIRYKSVGTEGYVAVDKVQLCRIEPDDSWWRGRRVYLGNDLSLTDDNTAVAMVTNDDGVIVARVMGFIPADKIELKSTREGIDYKKFVAARYCIACGDEVIDYAVVEDYILTLESTLGVTVAGAGWDRMNALSSMQKVESADNPIECTIVKQHSSVLHPATKLLKESILGGSFRYERNALLENSFENARCTYDTNMNMYVNKKRSAGKVDMVVALINAVYMLMENELLADDFVFQCIDI</sequence>
<dbReference type="InterPro" id="IPR005021">
    <property type="entry name" value="Terminase_largesu-like"/>
</dbReference>
<accession>A0A8S5LUE4</accession>
<protein>
    <submittedName>
        <fullName evidence="3">Large Terminase</fullName>
    </submittedName>
</protein>
<dbReference type="Pfam" id="PF03354">
    <property type="entry name" value="TerL_ATPase"/>
    <property type="match status" value="1"/>
</dbReference>
<dbReference type="InterPro" id="IPR027417">
    <property type="entry name" value="P-loop_NTPase"/>
</dbReference>
<name>A0A8S5LUE4_9CAUD</name>
<dbReference type="Pfam" id="PF20441">
    <property type="entry name" value="TerL_nuclease"/>
    <property type="match status" value="1"/>
</dbReference>
<evidence type="ECO:0000313" key="3">
    <source>
        <dbReference type="EMBL" id="DAD73662.1"/>
    </source>
</evidence>
<feature type="domain" description="Terminase large subunit-like endonuclease" evidence="2">
    <location>
        <begin position="288"/>
        <end position="562"/>
    </location>
</feature>
<dbReference type="PANTHER" id="PTHR41287">
    <property type="match status" value="1"/>
</dbReference>
<reference evidence="3" key="1">
    <citation type="journal article" date="2021" name="Proc. Natl. Acad. Sci. U.S.A.">
        <title>A Catalog of Tens of Thousands of Viruses from Human Metagenomes Reveals Hidden Associations with Chronic Diseases.</title>
        <authorList>
            <person name="Tisza M.J."/>
            <person name="Buck C.B."/>
        </authorList>
    </citation>
    <scope>NUCLEOTIDE SEQUENCE</scope>
    <source>
        <strain evidence="3">CtRg61</strain>
    </source>
</reference>
<dbReference type="InterPro" id="IPR046462">
    <property type="entry name" value="TerL_nuclease"/>
</dbReference>
<evidence type="ECO:0000259" key="2">
    <source>
        <dbReference type="Pfam" id="PF20441"/>
    </source>
</evidence>
<proteinExistence type="predicted"/>
<dbReference type="InterPro" id="IPR046461">
    <property type="entry name" value="TerL_ATPase"/>
</dbReference>
<dbReference type="PANTHER" id="PTHR41287:SF1">
    <property type="entry name" value="PROTEIN YMFN"/>
    <property type="match status" value="1"/>
</dbReference>
<organism evidence="3">
    <name type="scientific">Siphoviridae sp. ctRg61</name>
    <dbReference type="NCBI Taxonomy" id="2826335"/>
    <lineage>
        <taxon>Viruses</taxon>
        <taxon>Duplodnaviria</taxon>
        <taxon>Heunggongvirae</taxon>
        <taxon>Uroviricota</taxon>
        <taxon>Caudoviricetes</taxon>
    </lineage>
</organism>
<evidence type="ECO:0000259" key="1">
    <source>
        <dbReference type="Pfam" id="PF03354"/>
    </source>
</evidence>
<dbReference type="GO" id="GO:0004519">
    <property type="term" value="F:endonuclease activity"/>
    <property type="evidence" value="ECO:0007669"/>
    <property type="project" value="InterPro"/>
</dbReference>
<dbReference type="EMBL" id="BK014742">
    <property type="protein sequence ID" value="DAD73662.1"/>
    <property type="molecule type" value="Genomic_DNA"/>
</dbReference>
<dbReference type="Gene3D" id="3.40.50.300">
    <property type="entry name" value="P-loop containing nucleotide triphosphate hydrolases"/>
    <property type="match status" value="1"/>
</dbReference>
<feature type="domain" description="Terminase large subunit-like ATPase" evidence="1">
    <location>
        <begin position="109"/>
        <end position="255"/>
    </location>
</feature>